<evidence type="ECO:0000313" key="2">
    <source>
        <dbReference type="EMBL" id="VDN22328.1"/>
    </source>
</evidence>
<organism evidence="4">
    <name type="scientific">Gongylonema pulchrum</name>
    <dbReference type="NCBI Taxonomy" id="637853"/>
    <lineage>
        <taxon>Eukaryota</taxon>
        <taxon>Metazoa</taxon>
        <taxon>Ecdysozoa</taxon>
        <taxon>Nematoda</taxon>
        <taxon>Chromadorea</taxon>
        <taxon>Rhabditida</taxon>
        <taxon>Spirurina</taxon>
        <taxon>Spiruromorpha</taxon>
        <taxon>Spiruroidea</taxon>
        <taxon>Gongylonematidae</taxon>
        <taxon>Gongylonema</taxon>
    </lineage>
</organism>
<feature type="compositionally biased region" description="Acidic residues" evidence="1">
    <location>
        <begin position="35"/>
        <end position="54"/>
    </location>
</feature>
<accession>A0A183DXL0</accession>
<dbReference type="EMBL" id="UYRT01080234">
    <property type="protein sequence ID" value="VDN22328.1"/>
    <property type="molecule type" value="Genomic_DNA"/>
</dbReference>
<reference evidence="4" key="1">
    <citation type="submission" date="2016-06" db="UniProtKB">
        <authorList>
            <consortium name="WormBaseParasite"/>
        </authorList>
    </citation>
    <scope>IDENTIFICATION</scope>
</reference>
<feature type="compositionally biased region" description="Basic and acidic residues" evidence="1">
    <location>
        <begin position="1"/>
        <end position="24"/>
    </location>
</feature>
<feature type="region of interest" description="Disordered" evidence="1">
    <location>
        <begin position="1"/>
        <end position="119"/>
    </location>
</feature>
<dbReference type="WBParaSite" id="GPUH_0001346601-mRNA-1">
    <property type="protein sequence ID" value="GPUH_0001346601-mRNA-1"/>
    <property type="gene ID" value="GPUH_0001346601"/>
</dbReference>
<reference evidence="2 3" key="2">
    <citation type="submission" date="2018-11" db="EMBL/GenBank/DDBJ databases">
        <authorList>
            <consortium name="Pathogen Informatics"/>
        </authorList>
    </citation>
    <scope>NUCLEOTIDE SEQUENCE [LARGE SCALE GENOMIC DNA]</scope>
</reference>
<gene>
    <name evidence="2" type="ORF">GPUH_LOCUS13451</name>
</gene>
<evidence type="ECO:0000256" key="1">
    <source>
        <dbReference type="SAM" id="MobiDB-lite"/>
    </source>
</evidence>
<proteinExistence type="predicted"/>
<name>A0A183DXL0_9BILA</name>
<dbReference type="Proteomes" id="UP000271098">
    <property type="component" value="Unassembled WGS sequence"/>
</dbReference>
<sequence>MLQISKEEKQDDKAAADTTEKASEEFLNAIFGGSDDSDTDDTDDSDDATEDDERNNDQNTAAPTSKDLPDDKTTGEVASETAAAEEKVITIMDIPLKEDENEQFGPALPPTLSNESKPYVAVKTEPQKEIGASPPAQKEAKQQLRQKYQIQRLQLHTRRAGKAIYHLKVPLKIWASVQRRFYLHEFWITL</sequence>
<dbReference type="AlphaFoldDB" id="A0A183DXL0"/>
<keyword evidence="3" id="KW-1185">Reference proteome</keyword>
<evidence type="ECO:0000313" key="4">
    <source>
        <dbReference type="WBParaSite" id="GPUH_0001346601-mRNA-1"/>
    </source>
</evidence>
<protein>
    <submittedName>
        <fullName evidence="4">Nucleolin-like</fullName>
    </submittedName>
</protein>
<evidence type="ECO:0000313" key="3">
    <source>
        <dbReference type="Proteomes" id="UP000271098"/>
    </source>
</evidence>